<keyword evidence="1" id="KW-0489">Methyltransferase</keyword>
<keyword evidence="1" id="KW-0808">Transferase</keyword>
<organism evidence="1 2">
    <name type="scientific">Kaustia mangrovi</name>
    <dbReference type="NCBI Taxonomy" id="2593653"/>
    <lineage>
        <taxon>Bacteria</taxon>
        <taxon>Pseudomonadati</taxon>
        <taxon>Pseudomonadota</taxon>
        <taxon>Alphaproteobacteria</taxon>
        <taxon>Hyphomicrobiales</taxon>
        <taxon>Parvibaculaceae</taxon>
        <taxon>Kaustia</taxon>
    </lineage>
</organism>
<evidence type="ECO:0000313" key="2">
    <source>
        <dbReference type="Proteomes" id="UP000593594"/>
    </source>
</evidence>
<dbReference type="GO" id="GO:0008168">
    <property type="term" value="F:methyltransferase activity"/>
    <property type="evidence" value="ECO:0007669"/>
    <property type="project" value="UniProtKB-KW"/>
</dbReference>
<dbReference type="CDD" id="cd02440">
    <property type="entry name" value="AdoMet_MTases"/>
    <property type="match status" value="1"/>
</dbReference>
<reference evidence="1 2" key="1">
    <citation type="submission" date="2020-06" db="EMBL/GenBank/DDBJ databases">
        <title>Genome sequence of 2 isolates from Red Sea Mangroves.</title>
        <authorList>
            <person name="Sefrji F."/>
            <person name="Michoud G."/>
            <person name="Merlino G."/>
            <person name="Daffonchio D."/>
        </authorList>
    </citation>
    <scope>NUCLEOTIDE SEQUENCE [LARGE SCALE GENOMIC DNA]</scope>
    <source>
        <strain evidence="1 2">R1DC25</strain>
    </source>
</reference>
<gene>
    <name evidence="1" type="ORF">HW532_04035</name>
</gene>
<keyword evidence="2" id="KW-1185">Reference proteome</keyword>
<dbReference type="AlphaFoldDB" id="A0A7S8HAY6"/>
<proteinExistence type="predicted"/>
<name>A0A7S8HAY6_9HYPH</name>
<dbReference type="RefSeq" id="WP_213163183.1">
    <property type="nucleotide sequence ID" value="NZ_CP058214.1"/>
</dbReference>
<sequence>MSENRVAASRAAEVSLFLRRWIAHPLRVAAILPSSDTLSALVARHAVRSPDEIVVEVGAGTGAIGQALVAAGLPERNLAMVELDEEMGAMLKARLPRATTILGDATRPASVIPRAWHGRIGTCISGLPLLQFPFARQQRFVDEIFQAMAPGGQLLQYSNMPVPPLPHRRLGLKAKRLGLAWTGPVPGFVWRFTQTTGPDRAS</sequence>
<protein>
    <submittedName>
        <fullName evidence="1">Phosphoethanolamine methyltransferase</fullName>
    </submittedName>
</protein>
<dbReference type="SUPFAM" id="SSF53335">
    <property type="entry name" value="S-adenosyl-L-methionine-dependent methyltransferases"/>
    <property type="match status" value="1"/>
</dbReference>
<evidence type="ECO:0000313" key="1">
    <source>
        <dbReference type="EMBL" id="QPC41956.1"/>
    </source>
</evidence>
<dbReference type="Proteomes" id="UP000593594">
    <property type="component" value="Chromosome"/>
</dbReference>
<dbReference type="GO" id="GO:0032259">
    <property type="term" value="P:methylation"/>
    <property type="evidence" value="ECO:0007669"/>
    <property type="project" value="UniProtKB-KW"/>
</dbReference>
<dbReference type="EMBL" id="CP058214">
    <property type="protein sequence ID" value="QPC41956.1"/>
    <property type="molecule type" value="Genomic_DNA"/>
</dbReference>
<dbReference type="InterPro" id="IPR029063">
    <property type="entry name" value="SAM-dependent_MTases_sf"/>
</dbReference>
<accession>A0A7S8HAY6</accession>
<dbReference type="Gene3D" id="3.40.50.150">
    <property type="entry name" value="Vaccinia Virus protein VP39"/>
    <property type="match status" value="1"/>
</dbReference>
<dbReference type="KEGG" id="kmn:HW532_04035"/>